<organism evidence="1">
    <name type="scientific">Rhizophora mucronata</name>
    <name type="common">Asiatic mangrove</name>
    <dbReference type="NCBI Taxonomy" id="61149"/>
    <lineage>
        <taxon>Eukaryota</taxon>
        <taxon>Viridiplantae</taxon>
        <taxon>Streptophyta</taxon>
        <taxon>Embryophyta</taxon>
        <taxon>Tracheophyta</taxon>
        <taxon>Spermatophyta</taxon>
        <taxon>Magnoliopsida</taxon>
        <taxon>eudicotyledons</taxon>
        <taxon>Gunneridae</taxon>
        <taxon>Pentapetalae</taxon>
        <taxon>rosids</taxon>
        <taxon>fabids</taxon>
        <taxon>Malpighiales</taxon>
        <taxon>Rhizophoraceae</taxon>
        <taxon>Rhizophora</taxon>
    </lineage>
</organism>
<dbReference type="AlphaFoldDB" id="A0A2P2KQH9"/>
<accession>A0A2P2KQH9</accession>
<evidence type="ECO:0000313" key="1">
    <source>
        <dbReference type="EMBL" id="MBX07964.1"/>
    </source>
</evidence>
<protein>
    <submittedName>
        <fullName evidence="1">Uncharacterized protein</fullName>
    </submittedName>
</protein>
<reference evidence="1" key="1">
    <citation type="submission" date="2018-02" db="EMBL/GenBank/DDBJ databases">
        <title>Rhizophora mucronata_Transcriptome.</title>
        <authorList>
            <person name="Meera S.P."/>
            <person name="Sreeshan A."/>
            <person name="Augustine A."/>
        </authorList>
    </citation>
    <scope>NUCLEOTIDE SEQUENCE</scope>
    <source>
        <tissue evidence="1">Leaf</tissue>
    </source>
</reference>
<name>A0A2P2KQH9_RHIMU</name>
<proteinExistence type="predicted"/>
<dbReference type="EMBL" id="GGEC01027480">
    <property type="protein sequence ID" value="MBX07964.1"/>
    <property type="molecule type" value="Transcribed_RNA"/>
</dbReference>
<sequence>MGLYLSWKVVTGAKYGLAAEVKEDLCLLFSKLSVIYS</sequence>